<keyword evidence="2" id="KW-0812">Transmembrane</keyword>
<evidence type="ECO:0000313" key="4">
    <source>
        <dbReference type="Proteomes" id="UP001174208"/>
    </source>
</evidence>
<feature type="region of interest" description="Disordered" evidence="1">
    <location>
        <begin position="170"/>
        <end position="194"/>
    </location>
</feature>
<reference evidence="3" key="1">
    <citation type="submission" date="2023-06" db="EMBL/GenBank/DDBJ databases">
        <title>MT1 and MT2 Draft Genomes of Novel Species.</title>
        <authorList>
            <person name="Venkateswaran K."/>
        </authorList>
    </citation>
    <scope>NUCLEOTIDE SEQUENCE</scope>
    <source>
        <strain evidence="3">F6_8S_P_1B</strain>
    </source>
</reference>
<gene>
    <name evidence="3" type="ORF">P5G50_12810</name>
</gene>
<feature type="transmembrane region" description="Helical" evidence="2">
    <location>
        <begin position="64"/>
        <end position="86"/>
    </location>
</feature>
<accession>A0ABT8KEC0</accession>
<comment type="caution">
    <text evidence="3">The sequence shown here is derived from an EMBL/GenBank/DDBJ whole genome shotgun (WGS) entry which is preliminary data.</text>
</comment>
<evidence type="ECO:0000313" key="3">
    <source>
        <dbReference type="EMBL" id="MDN4615328.1"/>
    </source>
</evidence>
<feature type="transmembrane region" description="Helical" evidence="2">
    <location>
        <begin position="127"/>
        <end position="150"/>
    </location>
</feature>
<dbReference type="RefSeq" id="WP_301208482.1">
    <property type="nucleotide sequence ID" value="NZ_JAROCF010000001.1"/>
</dbReference>
<evidence type="ECO:0000256" key="1">
    <source>
        <dbReference type="SAM" id="MobiDB-lite"/>
    </source>
</evidence>
<sequence>MKQSRPTGSVARPGDRPEGRYRFSDRFIKRWTAILLVAMGVIVVAGFVMGFLSDEVSGEAGETLANAAIAVVVAGFVLPLMVAAILGGEALKPGAGFIGFGLILGVLLLATTLAEATRGFYGSWAPAAFWAGVVLIVGCGIGFWLVGFAAKVPMWLQLPFLGSPRVYTQGESERPGDANLGRKRGARRGEGTRG</sequence>
<evidence type="ECO:0000256" key="2">
    <source>
        <dbReference type="SAM" id="Phobius"/>
    </source>
</evidence>
<dbReference type="Proteomes" id="UP001174208">
    <property type="component" value="Unassembled WGS sequence"/>
</dbReference>
<organism evidence="3 4">
    <name type="scientific">Leifsonia williamsii</name>
    <dbReference type="NCBI Taxonomy" id="3035919"/>
    <lineage>
        <taxon>Bacteria</taxon>
        <taxon>Bacillati</taxon>
        <taxon>Actinomycetota</taxon>
        <taxon>Actinomycetes</taxon>
        <taxon>Micrococcales</taxon>
        <taxon>Microbacteriaceae</taxon>
        <taxon>Leifsonia</taxon>
    </lineage>
</organism>
<keyword evidence="2" id="KW-1133">Transmembrane helix</keyword>
<dbReference type="EMBL" id="JAROCF010000001">
    <property type="protein sequence ID" value="MDN4615328.1"/>
    <property type="molecule type" value="Genomic_DNA"/>
</dbReference>
<keyword evidence="4" id="KW-1185">Reference proteome</keyword>
<keyword evidence="2" id="KW-0472">Membrane</keyword>
<name>A0ABT8KEC0_9MICO</name>
<feature type="transmembrane region" description="Helical" evidence="2">
    <location>
        <begin position="98"/>
        <end position="121"/>
    </location>
</feature>
<protein>
    <submittedName>
        <fullName evidence="3">Uncharacterized protein</fullName>
    </submittedName>
</protein>
<feature type="transmembrane region" description="Helical" evidence="2">
    <location>
        <begin position="31"/>
        <end position="52"/>
    </location>
</feature>
<proteinExistence type="predicted"/>